<dbReference type="Pfam" id="PF01433">
    <property type="entry name" value="Peptidase_M1"/>
    <property type="match status" value="1"/>
</dbReference>
<dbReference type="InterPro" id="IPR042097">
    <property type="entry name" value="Aminopeptidase_N-like_N_sf"/>
</dbReference>
<dbReference type="InterPro" id="IPR037813">
    <property type="entry name" value="TAF2"/>
</dbReference>
<dbReference type="GO" id="GO:0005669">
    <property type="term" value="C:transcription factor TFIID complex"/>
    <property type="evidence" value="ECO:0007669"/>
    <property type="project" value="InterPro"/>
</dbReference>
<evidence type="ECO:0000259" key="11">
    <source>
        <dbReference type="Pfam" id="PF25577"/>
    </source>
</evidence>
<keyword evidence="13" id="KW-1185">Reference proteome</keyword>
<dbReference type="GO" id="GO:0006367">
    <property type="term" value="P:transcription initiation at RNA polymerase II promoter"/>
    <property type="evidence" value="ECO:0007669"/>
    <property type="project" value="TreeGrafter"/>
</dbReference>
<comment type="subcellular location">
    <subcellularLocation>
        <location evidence="1">Nucleus</location>
    </subcellularLocation>
</comment>
<reference evidence="12" key="1">
    <citation type="submission" date="2019-11" db="EMBL/GenBank/DDBJ databases">
        <authorList>
            <person name="Liu Y."/>
            <person name="Hou J."/>
            <person name="Li T.-Q."/>
            <person name="Guan C.-H."/>
            <person name="Wu X."/>
            <person name="Wu H.-Z."/>
            <person name="Ling F."/>
            <person name="Zhang R."/>
            <person name="Shi X.-G."/>
            <person name="Ren J.-P."/>
            <person name="Chen E.-F."/>
            <person name="Sun J.-M."/>
        </authorList>
    </citation>
    <scope>NUCLEOTIDE SEQUENCE</scope>
    <source>
        <strain evidence="12">Adult_tree_wgs_1</strain>
        <tissue evidence="12">Leaves</tissue>
    </source>
</reference>
<protein>
    <recommendedName>
        <fullName evidence="3">Transcription initiation factor TFIID subunit 2</fullName>
    </recommendedName>
    <alternativeName>
        <fullName evidence="7">TBP-associated factor 2</fullName>
    </alternativeName>
</protein>
<keyword evidence="5" id="KW-0804">Transcription</keyword>
<evidence type="ECO:0000259" key="10">
    <source>
        <dbReference type="Pfam" id="PF25316"/>
    </source>
</evidence>
<dbReference type="SUPFAM" id="SSF63737">
    <property type="entry name" value="Leukotriene A4 hydrolase N-terminal domain"/>
    <property type="match status" value="1"/>
</dbReference>
<feature type="domain" description="Peptidase M1 membrane alanine aminopeptidase" evidence="9">
    <location>
        <begin position="296"/>
        <end position="477"/>
    </location>
</feature>
<name>A0A834LFZ8_RHOSS</name>
<accession>A0A834LFZ8</accession>
<sequence>MAKPRKPKTNEDQRADNSEAVVRHQKLCLNIDMDKRHVYGSLSLSRYILVVYTELEIVVPDNGVVGLHADNLAIERVTVDGEPALFEVFPHYQALDSENRWCGVSSATSAADAAGSVYLSSLERELVPNLLIMCSKSIKSVSEEQGQHNSESGLHSPEEPDQNVKLVRVDYWVEKADTGIHFGDNILHTDNQIRRARCWFPCLDDSSQRCCYDLEYTVANNFVAVSNGKLLYQVLSKDGLCKTYVYGLNVPVAARWISLAVAPFEVFPDCYSSLLSYMCLPAYLSKLRHTVGFFHSAFSHYEEYLSVSFPFGSYTQVFIFPEMTISSTSSGASLTILSTQVLYDEKVIDQIIETRIKLAFALARQWFGVYITPEEPNDEWLLDGLAEFLSDSFIKRFLGNNEARYRRFKANCAVCRADDSGATALSYSASSKDLYGTQCIGLFGKIRSWKSVAVLQMLEKQMGPESFRKILQTIVLRAQDTTRPLRTLSTKEFRHYANKIGNLERPFLKEFFPRWVGSCGCPVLRMGYSYSKRKNMVELAVMRGCTATSDSIATVANGNHDSENKEGAVGCPGMMSIRVHELDGMYDHPILPMAGEPWQLLEIQCHSKLAAKRFQKPKKVSKPDGSDDNGDAVSSLDMRPNVDSPLLWLRADPEMEYLAEINFNQPVQMWNLRSTILENNVAGRLCSVLKMEVLINQLEKDKDVVAQAQAISMLEAMPQLSFSVVNALNNFLTDAQVFWRVRIEAAFALAHTATEETDWAGLLHLIKFYKSRRFDANIGLPKPNDFHDFPEYFVLEAIPNAIAMIRSADQKSPREAVEFVLQLLKYNDNNGNPYSDVFWVGALVQSIGELEFGPQFGIYDVLITASYCIDCACLAHAFMDCSII</sequence>
<dbReference type="Pfam" id="PF25316">
    <property type="entry name" value="TAF2_3rd"/>
    <property type="match status" value="1"/>
</dbReference>
<evidence type="ECO:0000256" key="5">
    <source>
        <dbReference type="ARBA" id="ARBA00023163"/>
    </source>
</evidence>
<dbReference type="PANTHER" id="PTHR15137">
    <property type="entry name" value="TRANSCRIPTION INITIATION FACTOR TFIID"/>
    <property type="match status" value="1"/>
</dbReference>
<dbReference type="PANTHER" id="PTHR15137:SF9">
    <property type="entry name" value="TRANSCRIPTION INITIATION FACTOR TFIID SUBUNIT 2"/>
    <property type="match status" value="1"/>
</dbReference>
<dbReference type="GO" id="GO:0016251">
    <property type="term" value="F:RNA polymerase II general transcription initiation factor activity"/>
    <property type="evidence" value="ECO:0007669"/>
    <property type="project" value="TreeGrafter"/>
</dbReference>
<feature type="region of interest" description="Disordered" evidence="8">
    <location>
        <begin position="614"/>
        <end position="637"/>
    </location>
</feature>
<dbReference type="Proteomes" id="UP000626092">
    <property type="component" value="Unassembled WGS sequence"/>
</dbReference>
<evidence type="ECO:0000256" key="4">
    <source>
        <dbReference type="ARBA" id="ARBA00023015"/>
    </source>
</evidence>
<dbReference type="InterPro" id="IPR027268">
    <property type="entry name" value="Peptidase_M4/M1_CTD_sf"/>
</dbReference>
<feature type="domain" description="Transcription initiation factor TFIID subunit 2 TPR repeats" evidence="11">
    <location>
        <begin position="696"/>
        <end position="849"/>
    </location>
</feature>
<keyword evidence="6" id="KW-0539">Nucleus</keyword>
<evidence type="ECO:0000256" key="8">
    <source>
        <dbReference type="SAM" id="MobiDB-lite"/>
    </source>
</evidence>
<evidence type="ECO:0000256" key="2">
    <source>
        <dbReference type="ARBA" id="ARBA00010937"/>
    </source>
</evidence>
<dbReference type="OrthoDB" id="308861at2759"/>
<evidence type="ECO:0000256" key="3">
    <source>
        <dbReference type="ARBA" id="ARBA00017363"/>
    </source>
</evidence>
<dbReference type="InterPro" id="IPR014782">
    <property type="entry name" value="Peptidase_M1_dom"/>
</dbReference>
<evidence type="ECO:0000256" key="7">
    <source>
        <dbReference type="ARBA" id="ARBA00076306"/>
    </source>
</evidence>
<dbReference type="InterPro" id="IPR057345">
    <property type="entry name" value="Ig-like_TAF2"/>
</dbReference>
<evidence type="ECO:0000259" key="9">
    <source>
        <dbReference type="Pfam" id="PF01433"/>
    </source>
</evidence>
<evidence type="ECO:0000313" key="12">
    <source>
        <dbReference type="EMBL" id="KAF7134620.1"/>
    </source>
</evidence>
<dbReference type="AlphaFoldDB" id="A0A834LFZ8"/>
<proteinExistence type="inferred from homology"/>
<dbReference type="GO" id="GO:0000976">
    <property type="term" value="F:transcription cis-regulatory region binding"/>
    <property type="evidence" value="ECO:0007669"/>
    <property type="project" value="TreeGrafter"/>
</dbReference>
<dbReference type="InterPro" id="IPR057991">
    <property type="entry name" value="TPR_TAF2_C"/>
</dbReference>
<dbReference type="GO" id="GO:0008270">
    <property type="term" value="F:zinc ion binding"/>
    <property type="evidence" value="ECO:0007669"/>
    <property type="project" value="InterPro"/>
</dbReference>
<evidence type="ECO:0000313" key="13">
    <source>
        <dbReference type="Proteomes" id="UP000626092"/>
    </source>
</evidence>
<evidence type="ECO:0000256" key="1">
    <source>
        <dbReference type="ARBA" id="ARBA00004123"/>
    </source>
</evidence>
<feature type="domain" description="Transcription initiation factor TFIID subunit 2 Ig-like" evidence="10">
    <location>
        <begin position="519"/>
        <end position="666"/>
    </location>
</feature>
<dbReference type="EMBL" id="WJXA01000008">
    <property type="protein sequence ID" value="KAF7134620.1"/>
    <property type="molecule type" value="Genomic_DNA"/>
</dbReference>
<comment type="caution">
    <text evidence="12">The sequence shown here is derived from an EMBL/GenBank/DDBJ whole genome shotgun (WGS) entry which is preliminary data.</text>
</comment>
<keyword evidence="4" id="KW-0805">Transcription regulation</keyword>
<dbReference type="CDD" id="cd09839">
    <property type="entry name" value="M1_like_TAF2"/>
    <property type="match status" value="1"/>
</dbReference>
<dbReference type="FunFam" id="1.10.390.10:FF:000011">
    <property type="entry name" value="Transcription initiation factor TFIID subunit"/>
    <property type="match status" value="1"/>
</dbReference>
<dbReference type="GO" id="GO:0003682">
    <property type="term" value="F:chromatin binding"/>
    <property type="evidence" value="ECO:0007669"/>
    <property type="project" value="TreeGrafter"/>
</dbReference>
<dbReference type="Gene3D" id="2.60.40.1730">
    <property type="entry name" value="tricorn interacting facor f3 domain"/>
    <property type="match status" value="1"/>
</dbReference>
<organism evidence="12 13">
    <name type="scientific">Rhododendron simsii</name>
    <name type="common">Sims's rhododendron</name>
    <dbReference type="NCBI Taxonomy" id="118357"/>
    <lineage>
        <taxon>Eukaryota</taxon>
        <taxon>Viridiplantae</taxon>
        <taxon>Streptophyta</taxon>
        <taxon>Embryophyta</taxon>
        <taxon>Tracheophyta</taxon>
        <taxon>Spermatophyta</taxon>
        <taxon>Magnoliopsida</taxon>
        <taxon>eudicotyledons</taxon>
        <taxon>Gunneridae</taxon>
        <taxon>Pentapetalae</taxon>
        <taxon>asterids</taxon>
        <taxon>Ericales</taxon>
        <taxon>Ericaceae</taxon>
        <taxon>Ericoideae</taxon>
        <taxon>Rhodoreae</taxon>
        <taxon>Rhododendron</taxon>
    </lineage>
</organism>
<dbReference type="GO" id="GO:0008237">
    <property type="term" value="F:metallopeptidase activity"/>
    <property type="evidence" value="ECO:0007669"/>
    <property type="project" value="InterPro"/>
</dbReference>
<comment type="similarity">
    <text evidence="2">Belongs to the TAF2 family.</text>
</comment>
<gene>
    <name evidence="12" type="ORF">RHSIM_Rhsim08G0138000</name>
</gene>
<dbReference type="SUPFAM" id="SSF55486">
    <property type="entry name" value="Metalloproteases ('zincins'), catalytic domain"/>
    <property type="match status" value="1"/>
</dbReference>
<evidence type="ECO:0000256" key="6">
    <source>
        <dbReference type="ARBA" id="ARBA00023242"/>
    </source>
</evidence>
<dbReference type="Pfam" id="PF25577">
    <property type="entry name" value="TPR_TAF2_C"/>
    <property type="match status" value="1"/>
</dbReference>
<dbReference type="Gene3D" id="1.10.390.10">
    <property type="entry name" value="Neutral Protease Domain 2"/>
    <property type="match status" value="1"/>
</dbReference>